<feature type="region of interest" description="Disordered" evidence="6">
    <location>
        <begin position="484"/>
        <end position="518"/>
    </location>
</feature>
<dbReference type="GO" id="GO:0030003">
    <property type="term" value="P:intracellular monoatomic cation homeostasis"/>
    <property type="evidence" value="ECO:0007669"/>
    <property type="project" value="TreeGrafter"/>
</dbReference>
<feature type="transmembrane region" description="Helical" evidence="7">
    <location>
        <begin position="311"/>
        <end position="335"/>
    </location>
</feature>
<accession>A0AAW0XSF4</accession>
<dbReference type="EMBL" id="JARKIK010000014">
    <property type="protein sequence ID" value="KAK8747495.1"/>
    <property type="molecule type" value="Genomic_DNA"/>
</dbReference>
<dbReference type="Proteomes" id="UP001445076">
    <property type="component" value="Unassembled WGS sequence"/>
</dbReference>
<sequence length="765" mass="83127">MASVAMFLGLLVLAPAVLTCPPPGVSDQQILKDNPHLRELFARYAEGVGVITPEGLQRLLENLGVRMDEHDHEHHAGDDHVTHDHHPHDHKCGTHLGDDHAHSGDDPKHSAVDDRDARNDQGRSNHLGDDHGHSMDHAQHDDVDHHHPQDNDRPYPISNHRRNEHQKREVVSTLPPAHADAKGGHHDHGHEDDSGAGDDQKRTADKASTLRGLGSMASADQLAATILPSATLHRSIKCEGIADVLEGSRLSISDSVTAREFLSLCPGLVNYVDTCTMTVHHTDEHDHGGHGHSHSHRSYNSDSGKFTLESWVGAVTSMIVIGLAGLACIMLIPALKRGQHYDRVNRFLMALAVGTLAGDALIHLLPHALTMDISSSGSTHVLHAFYGYTALGGIILFLFLERFHNIFCGNGHAHGHSHELEGDLTKSKDEIDKETVGTATTIEDTGSQNIDKIGEKLSKHSKHNSFIYAESTMTLDAQNCFEGCSSSPSSDANGNTGNGLERTRFGEEEPMSVPEESEVTCIEKSMEKEKLASNAAERERLVTTPAEKSEMGGELSLILNTPTAVRPKVLRQNSSNFNMVLQEYHVGHHGHSHHGHSHVTGRKDSLRAMILVGDALHTFLDGMAIGAAFGTSVTGGVATSIAVLCHELPHKVGDFALLFEMGMDQMRAVKMMVMLWFFSLCGVVMGVLLGSIPTASPWIYSFTAGVFIYLALVDLLPELSVNRGEEFGVAGQMFLQGLGMLVGATIMLIIAIYEHDLEDLLKSSF</sequence>
<keyword evidence="3 7" id="KW-0812">Transmembrane</keyword>
<name>A0AAW0XSF4_CHEQU</name>
<feature type="compositionally biased region" description="Polar residues" evidence="6">
    <location>
        <begin position="484"/>
        <end position="495"/>
    </location>
</feature>
<dbReference type="GO" id="GO:0005385">
    <property type="term" value="F:zinc ion transmembrane transporter activity"/>
    <property type="evidence" value="ECO:0007669"/>
    <property type="project" value="TreeGrafter"/>
</dbReference>
<evidence type="ECO:0000256" key="3">
    <source>
        <dbReference type="ARBA" id="ARBA00022692"/>
    </source>
</evidence>
<evidence type="ECO:0000256" key="4">
    <source>
        <dbReference type="ARBA" id="ARBA00022989"/>
    </source>
</evidence>
<protein>
    <recommendedName>
        <fullName evidence="11">Zinc transporter ZIP10</fullName>
    </recommendedName>
</protein>
<keyword evidence="8" id="KW-0732">Signal</keyword>
<comment type="caution">
    <text evidence="9">The sequence shown here is derived from an EMBL/GenBank/DDBJ whole genome shotgun (WGS) entry which is preliminary data.</text>
</comment>
<dbReference type="GO" id="GO:0005886">
    <property type="term" value="C:plasma membrane"/>
    <property type="evidence" value="ECO:0007669"/>
    <property type="project" value="TreeGrafter"/>
</dbReference>
<reference evidence="9 10" key="1">
    <citation type="journal article" date="2024" name="BMC Genomics">
        <title>Genome assembly of redclaw crayfish (Cherax quadricarinatus) provides insights into its immune adaptation and hypoxia tolerance.</title>
        <authorList>
            <person name="Liu Z."/>
            <person name="Zheng J."/>
            <person name="Li H."/>
            <person name="Fang K."/>
            <person name="Wang S."/>
            <person name="He J."/>
            <person name="Zhou D."/>
            <person name="Weng S."/>
            <person name="Chi M."/>
            <person name="Gu Z."/>
            <person name="He J."/>
            <person name="Li F."/>
            <person name="Wang M."/>
        </authorList>
    </citation>
    <scope>NUCLEOTIDE SEQUENCE [LARGE SCALE GENOMIC DNA]</scope>
    <source>
        <strain evidence="9">ZL_2023a</strain>
    </source>
</reference>
<keyword evidence="10" id="KW-1185">Reference proteome</keyword>
<evidence type="ECO:0000313" key="9">
    <source>
        <dbReference type="EMBL" id="KAK8747495.1"/>
    </source>
</evidence>
<keyword evidence="5 7" id="KW-0472">Membrane</keyword>
<comment type="similarity">
    <text evidence="2">Belongs to the ZIP transporter (TC 2.A.5) family.</text>
</comment>
<dbReference type="Pfam" id="PF02535">
    <property type="entry name" value="Zip"/>
    <property type="match status" value="1"/>
</dbReference>
<evidence type="ECO:0000256" key="6">
    <source>
        <dbReference type="SAM" id="MobiDB-lite"/>
    </source>
</evidence>
<dbReference type="PANTHER" id="PTHR12191:SF37">
    <property type="entry name" value="ZINC TRANSPORTER FOI"/>
    <property type="match status" value="1"/>
</dbReference>
<evidence type="ECO:0000256" key="5">
    <source>
        <dbReference type="ARBA" id="ARBA00023136"/>
    </source>
</evidence>
<feature type="transmembrane region" description="Helical" evidence="7">
    <location>
        <begin position="381"/>
        <end position="400"/>
    </location>
</feature>
<dbReference type="GO" id="GO:0140410">
    <property type="term" value="F:monoatomic cation:bicarbonate symporter activity"/>
    <property type="evidence" value="ECO:0007669"/>
    <property type="project" value="TreeGrafter"/>
</dbReference>
<dbReference type="InterPro" id="IPR050799">
    <property type="entry name" value="ZIP_Transporter"/>
</dbReference>
<dbReference type="GO" id="GO:0071578">
    <property type="term" value="P:zinc ion import across plasma membrane"/>
    <property type="evidence" value="ECO:0007669"/>
    <property type="project" value="TreeGrafter"/>
</dbReference>
<evidence type="ECO:0000256" key="7">
    <source>
        <dbReference type="SAM" id="Phobius"/>
    </source>
</evidence>
<gene>
    <name evidence="9" type="ORF">OTU49_016416</name>
</gene>
<feature type="compositionally biased region" description="Basic and acidic residues" evidence="6">
    <location>
        <begin position="179"/>
        <end position="205"/>
    </location>
</feature>
<evidence type="ECO:0000256" key="1">
    <source>
        <dbReference type="ARBA" id="ARBA00004141"/>
    </source>
</evidence>
<dbReference type="PANTHER" id="PTHR12191">
    <property type="entry name" value="SOLUTE CARRIER FAMILY 39"/>
    <property type="match status" value="1"/>
</dbReference>
<dbReference type="InterPro" id="IPR003689">
    <property type="entry name" value="ZIP"/>
</dbReference>
<feature type="transmembrane region" description="Helical" evidence="7">
    <location>
        <begin position="673"/>
        <end position="692"/>
    </location>
</feature>
<feature type="transmembrane region" description="Helical" evidence="7">
    <location>
        <begin position="698"/>
        <end position="717"/>
    </location>
</feature>
<comment type="subcellular location">
    <subcellularLocation>
        <location evidence="1">Membrane</location>
        <topology evidence="1">Multi-pass membrane protein</topology>
    </subcellularLocation>
</comment>
<evidence type="ECO:0000313" key="10">
    <source>
        <dbReference type="Proteomes" id="UP001445076"/>
    </source>
</evidence>
<evidence type="ECO:0008006" key="11">
    <source>
        <dbReference type="Google" id="ProtNLM"/>
    </source>
</evidence>
<feature type="chain" id="PRO_5043418564" description="Zinc transporter ZIP10" evidence="8">
    <location>
        <begin position="20"/>
        <end position="765"/>
    </location>
</feature>
<proteinExistence type="inferred from homology"/>
<organism evidence="9 10">
    <name type="scientific">Cherax quadricarinatus</name>
    <name type="common">Australian red claw crayfish</name>
    <dbReference type="NCBI Taxonomy" id="27406"/>
    <lineage>
        <taxon>Eukaryota</taxon>
        <taxon>Metazoa</taxon>
        <taxon>Ecdysozoa</taxon>
        <taxon>Arthropoda</taxon>
        <taxon>Crustacea</taxon>
        <taxon>Multicrustacea</taxon>
        <taxon>Malacostraca</taxon>
        <taxon>Eumalacostraca</taxon>
        <taxon>Eucarida</taxon>
        <taxon>Decapoda</taxon>
        <taxon>Pleocyemata</taxon>
        <taxon>Astacidea</taxon>
        <taxon>Parastacoidea</taxon>
        <taxon>Parastacidae</taxon>
        <taxon>Cherax</taxon>
    </lineage>
</organism>
<evidence type="ECO:0000256" key="8">
    <source>
        <dbReference type="SAM" id="SignalP"/>
    </source>
</evidence>
<dbReference type="AlphaFoldDB" id="A0AAW0XSF4"/>
<feature type="transmembrane region" description="Helical" evidence="7">
    <location>
        <begin position="347"/>
        <end position="369"/>
    </location>
</feature>
<feature type="compositionally biased region" description="Basic and acidic residues" evidence="6">
    <location>
        <begin position="71"/>
        <end position="153"/>
    </location>
</feature>
<evidence type="ECO:0000256" key="2">
    <source>
        <dbReference type="ARBA" id="ARBA00006939"/>
    </source>
</evidence>
<feature type="region of interest" description="Disordered" evidence="6">
    <location>
        <begin position="71"/>
        <end position="208"/>
    </location>
</feature>
<feature type="transmembrane region" description="Helical" evidence="7">
    <location>
        <begin position="729"/>
        <end position="753"/>
    </location>
</feature>
<keyword evidence="4 7" id="KW-1133">Transmembrane helix</keyword>
<feature type="signal peptide" evidence="8">
    <location>
        <begin position="1"/>
        <end position="19"/>
    </location>
</feature>